<reference evidence="3 4" key="1">
    <citation type="submission" date="2019-08" db="EMBL/GenBank/DDBJ databases">
        <title>Deep-cultivation of Planctomycetes and their phenomic and genomic characterization uncovers novel biology.</title>
        <authorList>
            <person name="Wiegand S."/>
            <person name="Jogler M."/>
            <person name="Boedeker C."/>
            <person name="Pinto D."/>
            <person name="Vollmers J."/>
            <person name="Rivas-Marin E."/>
            <person name="Kohn T."/>
            <person name="Peeters S.H."/>
            <person name="Heuer A."/>
            <person name="Rast P."/>
            <person name="Oberbeckmann S."/>
            <person name="Bunk B."/>
            <person name="Jeske O."/>
            <person name="Meyerdierks A."/>
            <person name="Storesund J.E."/>
            <person name="Kallscheuer N."/>
            <person name="Luecker S."/>
            <person name="Lage O.M."/>
            <person name="Pohl T."/>
            <person name="Merkel B.J."/>
            <person name="Hornburger P."/>
            <person name="Mueller R.-W."/>
            <person name="Bruemmer F."/>
            <person name="Labrenz M."/>
            <person name="Spormann A.M."/>
            <person name="Op den Camp H."/>
            <person name="Overmann J."/>
            <person name="Amann R."/>
            <person name="Jetten M.S.M."/>
            <person name="Mascher T."/>
            <person name="Medema M.H."/>
            <person name="Devos D.P."/>
            <person name="Kaster A.-K."/>
            <person name="Ovreas L."/>
            <person name="Rohde M."/>
            <person name="Galperin M.Y."/>
            <person name="Jogler C."/>
        </authorList>
    </citation>
    <scope>NUCLEOTIDE SEQUENCE [LARGE SCALE GENOMIC DNA]</scope>
    <source>
        <strain evidence="3 4">OJF2</strain>
    </source>
</reference>
<evidence type="ECO:0000313" key="4">
    <source>
        <dbReference type="Proteomes" id="UP000324233"/>
    </source>
</evidence>
<accession>A0A5B9WBY2</accession>
<dbReference type="PANTHER" id="PTHR46637">
    <property type="entry name" value="TIS1421-TRANSPOSASE PROTEIN A"/>
    <property type="match status" value="1"/>
</dbReference>
<keyword evidence="4" id="KW-1185">Reference proteome</keyword>
<evidence type="ECO:0000256" key="1">
    <source>
        <dbReference type="SAM" id="MobiDB-lite"/>
    </source>
</evidence>
<protein>
    <recommendedName>
        <fullName evidence="2">Insertion element IS402-like domain-containing protein</fullName>
    </recommendedName>
</protein>
<dbReference type="PANTHER" id="PTHR46637:SF1">
    <property type="entry name" value="BLL5188 PROTEIN"/>
    <property type="match status" value="1"/>
</dbReference>
<evidence type="ECO:0000259" key="2">
    <source>
        <dbReference type="Pfam" id="PF13340"/>
    </source>
</evidence>
<proteinExistence type="predicted"/>
<dbReference type="EMBL" id="CP042997">
    <property type="protein sequence ID" value="QEH37729.1"/>
    <property type="molecule type" value="Genomic_DNA"/>
</dbReference>
<dbReference type="InterPro" id="IPR052909">
    <property type="entry name" value="Transposase_6_like"/>
</dbReference>
<evidence type="ECO:0000313" key="3">
    <source>
        <dbReference type="EMBL" id="QEH37729.1"/>
    </source>
</evidence>
<sequence>MRRYELTDTQWARIAPMLPRVVAGKTGRPLCDHRPIVNGILWILRTGAPWRDLPERYGAWQTVFARFNRWRGDGTLDRLLAELSDEPAGEAGDETAGHLALPDHIPEGRRRAAPRTQAGPARVVAAPRA</sequence>
<gene>
    <name evidence="3" type="ORF">OJF2_63200</name>
</gene>
<dbReference type="Proteomes" id="UP000324233">
    <property type="component" value="Chromosome"/>
</dbReference>
<dbReference type="Pfam" id="PF13340">
    <property type="entry name" value="DUF4096"/>
    <property type="match status" value="1"/>
</dbReference>
<feature type="domain" description="Insertion element IS402-like" evidence="2">
    <location>
        <begin position="6"/>
        <end position="79"/>
    </location>
</feature>
<feature type="region of interest" description="Disordered" evidence="1">
    <location>
        <begin position="85"/>
        <end position="129"/>
    </location>
</feature>
<feature type="compositionally biased region" description="Low complexity" evidence="1">
    <location>
        <begin position="120"/>
        <end position="129"/>
    </location>
</feature>
<organism evidence="3 4">
    <name type="scientific">Aquisphaera giovannonii</name>
    <dbReference type="NCBI Taxonomy" id="406548"/>
    <lineage>
        <taxon>Bacteria</taxon>
        <taxon>Pseudomonadati</taxon>
        <taxon>Planctomycetota</taxon>
        <taxon>Planctomycetia</taxon>
        <taxon>Isosphaerales</taxon>
        <taxon>Isosphaeraceae</taxon>
        <taxon>Aquisphaera</taxon>
    </lineage>
</organism>
<dbReference type="KEGG" id="agv:OJF2_63200"/>
<dbReference type="AlphaFoldDB" id="A0A5B9WBY2"/>
<dbReference type="InterPro" id="IPR025161">
    <property type="entry name" value="IS402-like_dom"/>
</dbReference>
<name>A0A5B9WBY2_9BACT</name>
<dbReference type="NCBIfam" id="NF033580">
    <property type="entry name" value="transpos_IS5_3"/>
    <property type="match status" value="1"/>
</dbReference>